<dbReference type="GO" id="GO:0005829">
    <property type="term" value="C:cytosol"/>
    <property type="evidence" value="ECO:0007669"/>
    <property type="project" value="TreeGrafter"/>
</dbReference>
<dbReference type="InterPro" id="IPR011006">
    <property type="entry name" value="CheY-like_superfamily"/>
</dbReference>
<reference evidence="8 9" key="1">
    <citation type="submission" date="2016-08" db="EMBL/GenBank/DDBJ databases">
        <title>A novel genetic cassette of butanologenic Thermoanaerobacterium thermosaccharolyticum that directly convert cellulose to butanol.</title>
        <authorList>
            <person name="Li T."/>
            <person name="He J."/>
        </authorList>
    </citation>
    <scope>NUCLEOTIDE SEQUENCE [LARGE SCALE GENOMIC DNA]</scope>
    <source>
        <strain evidence="8 9">TG57</strain>
    </source>
</reference>
<dbReference type="GO" id="GO:0000976">
    <property type="term" value="F:transcription cis-regulatory region binding"/>
    <property type="evidence" value="ECO:0007669"/>
    <property type="project" value="TreeGrafter"/>
</dbReference>
<dbReference type="GO" id="GO:0032993">
    <property type="term" value="C:protein-DNA complex"/>
    <property type="evidence" value="ECO:0007669"/>
    <property type="project" value="TreeGrafter"/>
</dbReference>
<evidence type="ECO:0000256" key="1">
    <source>
        <dbReference type="ARBA" id="ARBA00018672"/>
    </source>
</evidence>
<dbReference type="GO" id="GO:0000156">
    <property type="term" value="F:phosphorelay response regulator activity"/>
    <property type="evidence" value="ECO:0007669"/>
    <property type="project" value="TreeGrafter"/>
</dbReference>
<keyword evidence="4" id="KW-0805">Transcription regulation</keyword>
<comment type="function">
    <text evidence="7">May play the central regulatory role in sporulation. It may be an element of the effector pathway responsible for the activation of sporulation genes in response to nutritional stress. Spo0A may act in concert with spo0H (a sigma factor) to control the expression of some genes that are critical to the sporulation process.</text>
</comment>
<protein>
    <recommendedName>
        <fullName evidence="1">Stage 0 sporulation protein A homolog</fullName>
    </recommendedName>
</protein>
<dbReference type="Gene3D" id="3.40.50.2300">
    <property type="match status" value="1"/>
</dbReference>
<dbReference type="PROSITE" id="PS51755">
    <property type="entry name" value="OMPR_PHOB"/>
    <property type="match status" value="1"/>
</dbReference>
<evidence type="ECO:0000256" key="3">
    <source>
        <dbReference type="ARBA" id="ARBA00023012"/>
    </source>
</evidence>
<evidence type="ECO:0000313" key="9">
    <source>
        <dbReference type="Proteomes" id="UP000214975"/>
    </source>
</evidence>
<evidence type="ECO:0000256" key="5">
    <source>
        <dbReference type="ARBA" id="ARBA00023125"/>
    </source>
</evidence>
<dbReference type="Gene3D" id="1.10.10.10">
    <property type="entry name" value="Winged helix-like DNA-binding domain superfamily/Winged helix DNA-binding domain"/>
    <property type="match status" value="1"/>
</dbReference>
<dbReference type="CDD" id="cd00383">
    <property type="entry name" value="trans_reg_C"/>
    <property type="match status" value="1"/>
</dbReference>
<evidence type="ECO:0000256" key="4">
    <source>
        <dbReference type="ARBA" id="ARBA00023015"/>
    </source>
</evidence>
<evidence type="ECO:0000256" key="7">
    <source>
        <dbReference type="ARBA" id="ARBA00024867"/>
    </source>
</evidence>
<gene>
    <name evidence="8" type="ORF">Thert_03019</name>
</gene>
<dbReference type="FunFam" id="3.40.50.2300:FF:000001">
    <property type="entry name" value="DNA-binding response regulator PhoB"/>
    <property type="match status" value="1"/>
</dbReference>
<organism evidence="8 9">
    <name type="scientific">Thermoanaerobacterium thermosaccharolyticum</name>
    <name type="common">Clostridium thermosaccharolyticum</name>
    <dbReference type="NCBI Taxonomy" id="1517"/>
    <lineage>
        <taxon>Bacteria</taxon>
        <taxon>Bacillati</taxon>
        <taxon>Bacillota</taxon>
        <taxon>Clostridia</taxon>
        <taxon>Thermoanaerobacterales</taxon>
        <taxon>Thermoanaerobacteraceae</taxon>
        <taxon>Thermoanaerobacterium</taxon>
    </lineage>
</organism>
<dbReference type="PROSITE" id="PS50110">
    <property type="entry name" value="RESPONSE_REGULATORY"/>
    <property type="match status" value="1"/>
</dbReference>
<dbReference type="AlphaFoldDB" id="A0A223I254"/>
<dbReference type="Proteomes" id="UP000214975">
    <property type="component" value="Chromosome"/>
</dbReference>
<dbReference type="GO" id="GO:0006355">
    <property type="term" value="P:regulation of DNA-templated transcription"/>
    <property type="evidence" value="ECO:0007669"/>
    <property type="project" value="InterPro"/>
</dbReference>
<evidence type="ECO:0000256" key="2">
    <source>
        <dbReference type="ARBA" id="ARBA00022553"/>
    </source>
</evidence>
<dbReference type="PANTHER" id="PTHR48111">
    <property type="entry name" value="REGULATOR OF RPOS"/>
    <property type="match status" value="1"/>
</dbReference>
<accession>A0A223I254</accession>
<dbReference type="InterPro" id="IPR001867">
    <property type="entry name" value="OmpR/PhoB-type_DNA-bd"/>
</dbReference>
<evidence type="ECO:0000256" key="6">
    <source>
        <dbReference type="ARBA" id="ARBA00023163"/>
    </source>
</evidence>
<dbReference type="PANTHER" id="PTHR48111:SF22">
    <property type="entry name" value="REGULATOR OF RPOS"/>
    <property type="match status" value="1"/>
</dbReference>
<dbReference type="InterPro" id="IPR039420">
    <property type="entry name" value="WalR-like"/>
</dbReference>
<dbReference type="FunFam" id="1.10.10.10:FF:000005">
    <property type="entry name" value="Two-component system response regulator"/>
    <property type="match status" value="1"/>
</dbReference>
<dbReference type="SUPFAM" id="SSF52172">
    <property type="entry name" value="CheY-like"/>
    <property type="match status" value="1"/>
</dbReference>
<dbReference type="SMART" id="SM00862">
    <property type="entry name" value="Trans_reg_C"/>
    <property type="match status" value="1"/>
</dbReference>
<evidence type="ECO:0000313" key="8">
    <source>
        <dbReference type="EMBL" id="AST58802.1"/>
    </source>
</evidence>
<dbReference type="InterPro" id="IPR001789">
    <property type="entry name" value="Sig_transdc_resp-reg_receiver"/>
</dbReference>
<dbReference type="Pfam" id="PF00486">
    <property type="entry name" value="Trans_reg_C"/>
    <property type="match status" value="1"/>
</dbReference>
<keyword evidence="5" id="KW-0238">DNA-binding</keyword>
<keyword evidence="6" id="KW-0804">Transcription</keyword>
<dbReference type="SMART" id="SM00448">
    <property type="entry name" value="REC"/>
    <property type="match status" value="1"/>
</dbReference>
<keyword evidence="3" id="KW-0902">Two-component regulatory system</keyword>
<proteinExistence type="predicted"/>
<dbReference type="RefSeq" id="WP_094397917.1">
    <property type="nucleotide sequence ID" value="NZ_CP016893.1"/>
</dbReference>
<keyword evidence="2" id="KW-0597">Phosphoprotein</keyword>
<sequence length="228" mass="26328">MGENILIIEDEKKIARFLQIELEHEGYNVAIEYSGNEGLRRALNENYDLIILDLMLPGMDGFSVLKEIRKKSSIPVIILSAKDEIKDKVMGLDIGVDDYLTKPFSIEELMARIRNALRKNIKANTKKISYDGITMDLSTYEVLRDGQKIGLTKKEFDLLKYLIINAEIVLTRENILENVWGYNYIGETNIVDVYIRYLRSKIDEPFSNKLIQTIRGVGYSLRKEKNEN</sequence>
<dbReference type="EMBL" id="CP016893">
    <property type="protein sequence ID" value="AST58802.1"/>
    <property type="molecule type" value="Genomic_DNA"/>
</dbReference>
<dbReference type="Gene3D" id="6.10.250.690">
    <property type="match status" value="1"/>
</dbReference>
<dbReference type="Pfam" id="PF00072">
    <property type="entry name" value="Response_reg"/>
    <property type="match status" value="1"/>
</dbReference>
<dbReference type="InterPro" id="IPR036388">
    <property type="entry name" value="WH-like_DNA-bd_sf"/>
</dbReference>
<name>A0A223I254_THETR</name>